<protein>
    <submittedName>
        <fullName evidence="1">Uncharacterized protein</fullName>
    </submittedName>
</protein>
<dbReference type="EMBL" id="JABBWK010000058">
    <property type="protein sequence ID" value="KAG1896198.1"/>
    <property type="molecule type" value="Genomic_DNA"/>
</dbReference>
<dbReference type="AlphaFoldDB" id="A0AAD4DXZ0"/>
<accession>A0AAD4DXZ0</accession>
<gene>
    <name evidence="1" type="ORF">F5891DRAFT_983717</name>
</gene>
<proteinExistence type="predicted"/>
<evidence type="ECO:0000313" key="2">
    <source>
        <dbReference type="Proteomes" id="UP001195769"/>
    </source>
</evidence>
<evidence type="ECO:0000313" key="1">
    <source>
        <dbReference type="EMBL" id="KAG1896198.1"/>
    </source>
</evidence>
<name>A0AAD4DXZ0_9AGAM</name>
<reference evidence="1" key="1">
    <citation type="journal article" date="2020" name="New Phytol.">
        <title>Comparative genomics reveals dynamic genome evolution in host specialist ectomycorrhizal fungi.</title>
        <authorList>
            <person name="Lofgren L.A."/>
            <person name="Nguyen N.H."/>
            <person name="Vilgalys R."/>
            <person name="Ruytinx J."/>
            <person name="Liao H.L."/>
            <person name="Branco S."/>
            <person name="Kuo A."/>
            <person name="LaButti K."/>
            <person name="Lipzen A."/>
            <person name="Andreopoulos W."/>
            <person name="Pangilinan J."/>
            <person name="Riley R."/>
            <person name="Hundley H."/>
            <person name="Na H."/>
            <person name="Barry K."/>
            <person name="Grigoriev I.V."/>
            <person name="Stajich J.E."/>
            <person name="Kennedy P.G."/>
        </authorList>
    </citation>
    <scope>NUCLEOTIDE SEQUENCE</scope>
    <source>
        <strain evidence="1">FC203</strain>
    </source>
</reference>
<dbReference type="Proteomes" id="UP001195769">
    <property type="component" value="Unassembled WGS sequence"/>
</dbReference>
<comment type="caution">
    <text evidence="1">The sequence shown here is derived from an EMBL/GenBank/DDBJ whole genome shotgun (WGS) entry which is preliminary data.</text>
</comment>
<organism evidence="1 2">
    <name type="scientific">Suillus fuscotomentosus</name>
    <dbReference type="NCBI Taxonomy" id="1912939"/>
    <lineage>
        <taxon>Eukaryota</taxon>
        <taxon>Fungi</taxon>
        <taxon>Dikarya</taxon>
        <taxon>Basidiomycota</taxon>
        <taxon>Agaricomycotina</taxon>
        <taxon>Agaricomycetes</taxon>
        <taxon>Agaricomycetidae</taxon>
        <taxon>Boletales</taxon>
        <taxon>Suillineae</taxon>
        <taxon>Suillaceae</taxon>
        <taxon>Suillus</taxon>
    </lineage>
</organism>
<dbReference type="RefSeq" id="XP_041221774.1">
    <property type="nucleotide sequence ID" value="XM_041377351.1"/>
</dbReference>
<keyword evidence="2" id="KW-1185">Reference proteome</keyword>
<dbReference type="GeneID" id="64671649"/>
<sequence length="222" mass="26255">MAMTTSSLEYLHVTIITCRRCKLTLSVSTGMERKGIGESLFTHREQCITTMEKRWVLAEILRTYTEMNLGTCSEAQLRKLESWIDVSRSKIDGKQWLLVVDPMLARGEEIYPYYYVVPESQIITWVEPMDGYILFQQCMAARHWNHKRLKLKAQYWKHIEYFPCGMAMHVSEVRSLWVKLNWYRVGEFFDLAALDQNDLSNLQKRWPWSNLLPLAYFGLLIK</sequence>